<protein>
    <submittedName>
        <fullName evidence="6">Prepilin-type N-terminal cleavage/methylation domain-containing protein</fullName>
    </submittedName>
</protein>
<keyword evidence="5" id="KW-0472">Membrane</keyword>
<sequence>MKPAARQGGFTLIEMLLAMGLVAIVLGFVAYFFIEQQHFTHAQQTREEVQSNVQAAVELVTEDVRNAGSFGVPSVSLPIQPAAALVGVDGGTNPDIIRVRYQRFNYGTATTTGTYSEVDVTYKVRNDAQGVPTLFRSQTPVNATDGCSLSTTIADGANCIAAIQNIVAFNVRYMVRTTCPNSLGIQTSVQATFEAAQGSSTFGGVCSSARSYTAADVYRVEVMVIGRAPLRRAAAGGNLLAGTQQTVPQLAGFTYRSLSFTFDTPSL</sequence>
<dbReference type="NCBIfam" id="TIGR02532">
    <property type="entry name" value="IV_pilin_GFxxxE"/>
    <property type="match status" value="1"/>
</dbReference>
<evidence type="ECO:0000313" key="7">
    <source>
        <dbReference type="Proteomes" id="UP000010467"/>
    </source>
</evidence>
<organism evidence="6 7">
    <name type="scientific">Deinococcus peraridilitoris (strain DSM 19664 / LMG 22246 / CIP 109416 / KR-200)</name>
    <dbReference type="NCBI Taxonomy" id="937777"/>
    <lineage>
        <taxon>Bacteria</taxon>
        <taxon>Thermotogati</taxon>
        <taxon>Deinococcota</taxon>
        <taxon>Deinococci</taxon>
        <taxon>Deinococcales</taxon>
        <taxon>Deinococcaceae</taxon>
        <taxon>Deinococcus</taxon>
    </lineage>
</organism>
<dbReference type="AlphaFoldDB" id="L0A0Q5"/>
<comment type="subcellular location">
    <subcellularLocation>
        <location evidence="1">Cell outer membrane</location>
        <topology evidence="1">Single-pass membrane protein</topology>
    </subcellularLocation>
    <subcellularLocation>
        <location evidence="2">Periplasm</location>
    </subcellularLocation>
</comment>
<reference evidence="7" key="1">
    <citation type="submission" date="2012-03" db="EMBL/GenBank/DDBJ databases">
        <title>Complete sequence of chromosome of Deinococcus peraridilitoris DSM 19664.</title>
        <authorList>
            <person name="Lucas S."/>
            <person name="Copeland A."/>
            <person name="Lapidus A."/>
            <person name="Glavina del Rio T."/>
            <person name="Dalin E."/>
            <person name="Tice H."/>
            <person name="Bruce D."/>
            <person name="Goodwin L."/>
            <person name="Pitluck S."/>
            <person name="Peters L."/>
            <person name="Mikhailova N."/>
            <person name="Lu M."/>
            <person name="Kyrpides N."/>
            <person name="Mavromatis K."/>
            <person name="Ivanova N."/>
            <person name="Brettin T."/>
            <person name="Detter J.C."/>
            <person name="Han C."/>
            <person name="Larimer F."/>
            <person name="Land M."/>
            <person name="Hauser L."/>
            <person name="Markowitz V."/>
            <person name="Cheng J.-F."/>
            <person name="Hugenholtz P."/>
            <person name="Woyke T."/>
            <person name="Wu D."/>
            <person name="Pukall R."/>
            <person name="Steenblock K."/>
            <person name="Brambilla E."/>
            <person name="Klenk H.-P."/>
            <person name="Eisen J.A."/>
        </authorList>
    </citation>
    <scope>NUCLEOTIDE SEQUENCE [LARGE SCALE GENOMIC DNA]</scope>
    <source>
        <strain evidence="7">DSM 19664 / LMG 22246 / CIP 109416 / KR-200</strain>
    </source>
</reference>
<dbReference type="Pfam" id="PF07963">
    <property type="entry name" value="N_methyl"/>
    <property type="match status" value="1"/>
</dbReference>
<gene>
    <name evidence="6" type="ordered locus">Deipe_1970</name>
</gene>
<evidence type="ECO:0000313" key="6">
    <source>
        <dbReference type="EMBL" id="AFZ67473.1"/>
    </source>
</evidence>
<dbReference type="Proteomes" id="UP000010467">
    <property type="component" value="Chromosome"/>
</dbReference>
<dbReference type="HOGENOM" id="CLU_1041005_0_0_0"/>
<evidence type="ECO:0000256" key="5">
    <source>
        <dbReference type="SAM" id="Phobius"/>
    </source>
</evidence>
<keyword evidence="5" id="KW-1133">Transmembrane helix</keyword>
<dbReference type="GO" id="GO:0042597">
    <property type="term" value="C:periplasmic space"/>
    <property type="evidence" value="ECO:0007669"/>
    <property type="project" value="UniProtKB-SubCell"/>
</dbReference>
<accession>L0A0Q5</accession>
<proteinExistence type="predicted"/>
<keyword evidence="4" id="KW-0998">Cell outer membrane</keyword>
<dbReference type="PROSITE" id="PS00409">
    <property type="entry name" value="PROKAR_NTER_METHYL"/>
    <property type="match status" value="1"/>
</dbReference>
<feature type="transmembrane region" description="Helical" evidence="5">
    <location>
        <begin position="12"/>
        <end position="34"/>
    </location>
</feature>
<dbReference type="EMBL" id="CP003382">
    <property type="protein sequence ID" value="AFZ67473.1"/>
    <property type="molecule type" value="Genomic_DNA"/>
</dbReference>
<dbReference type="GO" id="GO:0009279">
    <property type="term" value="C:cell outer membrane"/>
    <property type="evidence" value="ECO:0007669"/>
    <property type="project" value="UniProtKB-SubCell"/>
</dbReference>
<dbReference type="SUPFAM" id="SSF54523">
    <property type="entry name" value="Pili subunits"/>
    <property type="match status" value="1"/>
</dbReference>
<dbReference type="InterPro" id="IPR045584">
    <property type="entry name" value="Pilin-like"/>
</dbReference>
<dbReference type="OrthoDB" id="60082at2"/>
<dbReference type="PATRIC" id="fig|937777.3.peg.1974"/>
<name>L0A0Q5_DEIPD</name>
<keyword evidence="5" id="KW-0812">Transmembrane</keyword>
<keyword evidence="3" id="KW-0574">Periplasm</keyword>
<keyword evidence="7" id="KW-1185">Reference proteome</keyword>
<dbReference type="STRING" id="937777.Deipe_1970"/>
<evidence type="ECO:0000256" key="4">
    <source>
        <dbReference type="ARBA" id="ARBA00023237"/>
    </source>
</evidence>
<dbReference type="RefSeq" id="WP_015235778.1">
    <property type="nucleotide sequence ID" value="NC_019793.1"/>
</dbReference>
<evidence type="ECO:0000256" key="3">
    <source>
        <dbReference type="ARBA" id="ARBA00022764"/>
    </source>
</evidence>
<dbReference type="KEGG" id="dpd:Deipe_1970"/>
<evidence type="ECO:0000256" key="1">
    <source>
        <dbReference type="ARBA" id="ARBA00004203"/>
    </source>
</evidence>
<evidence type="ECO:0000256" key="2">
    <source>
        <dbReference type="ARBA" id="ARBA00004418"/>
    </source>
</evidence>
<dbReference type="InterPro" id="IPR012902">
    <property type="entry name" value="N_methyl_site"/>
</dbReference>